<evidence type="ECO:0000313" key="3">
    <source>
        <dbReference type="Proteomes" id="UP000198371"/>
    </source>
</evidence>
<reference evidence="2 3" key="2">
    <citation type="submission" date="2017-06" db="EMBL/GenBank/DDBJ databases">
        <title>Complete genome sequence of Vibrio sp. 2521-89, a close relative of Vibrio cholerae isolated from lake water in New Mexico, USA.</title>
        <authorList>
            <person name="Liang K."/>
            <person name="Orata F.D."/>
            <person name="Winkjer N.S."/>
            <person name="Tarr C.L."/>
            <person name="Boucher Y."/>
        </authorList>
    </citation>
    <scope>NUCLEOTIDE SEQUENCE [LARGE SCALE GENOMIC DNA]</scope>
    <source>
        <strain evidence="2 3">2521-89</strain>
    </source>
</reference>
<feature type="transmembrane region" description="Helical" evidence="1">
    <location>
        <begin position="83"/>
        <end position="106"/>
    </location>
</feature>
<proteinExistence type="predicted"/>
<accession>A0AAU8WE64</accession>
<organism evidence="2 3">
    <name type="scientific">Vibrio tarriae</name>
    <dbReference type="NCBI Taxonomy" id="2014742"/>
    <lineage>
        <taxon>Bacteria</taxon>
        <taxon>Pseudomonadati</taxon>
        <taxon>Pseudomonadota</taxon>
        <taxon>Gammaproteobacteria</taxon>
        <taxon>Vibrionales</taxon>
        <taxon>Vibrionaceae</taxon>
        <taxon>Vibrio</taxon>
    </lineage>
</organism>
<dbReference type="Pfam" id="PF10129">
    <property type="entry name" value="OpgC_C"/>
    <property type="match status" value="1"/>
</dbReference>
<feature type="transmembrane region" description="Helical" evidence="1">
    <location>
        <begin position="275"/>
        <end position="301"/>
    </location>
</feature>
<dbReference type="EMBL" id="CP022353">
    <property type="protein sequence ID" value="ASK54974.1"/>
    <property type="molecule type" value="Genomic_DNA"/>
</dbReference>
<evidence type="ECO:0000313" key="2">
    <source>
        <dbReference type="EMBL" id="ASK54974.1"/>
    </source>
</evidence>
<keyword evidence="3" id="KW-1185">Reference proteome</keyword>
<dbReference type="AlphaFoldDB" id="A0AAU8WE64"/>
<gene>
    <name evidence="2" type="ORF">CEQ48_09285</name>
</gene>
<feature type="transmembrane region" description="Helical" evidence="1">
    <location>
        <begin position="42"/>
        <end position="62"/>
    </location>
</feature>
<feature type="transmembrane region" description="Helical" evidence="1">
    <location>
        <begin position="138"/>
        <end position="160"/>
    </location>
</feature>
<feature type="transmembrane region" description="Helical" evidence="1">
    <location>
        <begin position="208"/>
        <end position="224"/>
    </location>
</feature>
<keyword evidence="1" id="KW-0472">Membrane</keyword>
<sequence length="432" mass="49065">MKRIPALDSIRGLLLVLITFNHLIWYSGGTTILQMITHEPVGVFGAAEGFIFMSGLLAGMVYSRREYTDRQAAGKVWHRALTIYKYHIAGLFIAMLWFLIGSHYFAEQVTVFGGSFSNLPTMPFMTMLMSFLLLNKPAYLEILPLYIMYMLLFPLALLVFRRGYLKWVLVLSVVVWASSGWIQASMLAPLFKWLSAEYIPELGYFDPFAWQVLFFFGGALGYSKRQGDLVWYHPKIAWLCAAIALLIFMAYRDLLTPFGITKQMVYAASSKPELGWLRVLSLSVWIYLISVVIRFFPTALVYEPLSYLGRHSLQVFTWQTVLIFITAPWLLTTRESMWHTPIILLLCTTLWIPAWLQTLRKEKPINLSSAVVVCLSLVLVMTTNFTTFPEPPKADIVAISDEVTADALPSSDIISSNDLLSEPMNSDETPVN</sequence>
<dbReference type="PANTHER" id="PTHR38592:SF3">
    <property type="entry name" value="BLL4819 PROTEIN"/>
    <property type="match status" value="1"/>
</dbReference>
<name>A0AAU8WE64_9VIBR</name>
<feature type="transmembrane region" description="Helical" evidence="1">
    <location>
        <begin position="337"/>
        <end position="356"/>
    </location>
</feature>
<reference evidence="3" key="1">
    <citation type="journal article" date="2017" name="Genome Announc.">
        <title>Complete Genome Sequence of Vibrio sp. Strain 2521-89, a Close Relative of Vibrio cholerae Isolated from Lake Water in New Mexico, USA.</title>
        <authorList>
            <person name="Liang K."/>
            <person name="Orata F.D."/>
            <person name="Winkjer N.S."/>
            <person name="Rowe L.A."/>
            <person name="Tarr C.L."/>
            <person name="Boucher Y."/>
        </authorList>
    </citation>
    <scope>NUCLEOTIDE SEQUENCE [LARGE SCALE GENOMIC DNA]</scope>
    <source>
        <strain evidence="3">2521-89</strain>
    </source>
</reference>
<feature type="transmembrane region" description="Helical" evidence="1">
    <location>
        <begin position="12"/>
        <end position="36"/>
    </location>
</feature>
<feature type="transmembrane region" description="Helical" evidence="1">
    <location>
        <begin position="313"/>
        <end position="331"/>
    </location>
</feature>
<dbReference type="InterPro" id="IPR014550">
    <property type="entry name" value="UCP028704_OpgC"/>
</dbReference>
<dbReference type="PANTHER" id="PTHR38592">
    <property type="entry name" value="BLL4819 PROTEIN"/>
    <property type="match status" value="1"/>
</dbReference>
<evidence type="ECO:0008006" key="4">
    <source>
        <dbReference type="Google" id="ProtNLM"/>
    </source>
</evidence>
<feature type="transmembrane region" description="Helical" evidence="1">
    <location>
        <begin position="365"/>
        <end position="385"/>
    </location>
</feature>
<feature type="transmembrane region" description="Helical" evidence="1">
    <location>
        <begin position="236"/>
        <end position="255"/>
    </location>
</feature>
<dbReference type="GeneID" id="88782770"/>
<dbReference type="Proteomes" id="UP000198371">
    <property type="component" value="Chromosome 1"/>
</dbReference>
<dbReference type="RefSeq" id="WP_089071044.1">
    <property type="nucleotide sequence ID" value="NZ_CAWNWD010000013.1"/>
</dbReference>
<keyword evidence="1" id="KW-1133">Transmembrane helix</keyword>
<evidence type="ECO:0000256" key="1">
    <source>
        <dbReference type="SAM" id="Phobius"/>
    </source>
</evidence>
<dbReference type="KEGG" id="vti:CEQ48_09285"/>
<feature type="transmembrane region" description="Helical" evidence="1">
    <location>
        <begin position="167"/>
        <end position="188"/>
    </location>
</feature>
<dbReference type="PIRSF" id="PIRSF028704">
    <property type="entry name" value="UPC028704"/>
    <property type="match status" value="1"/>
</dbReference>
<keyword evidence="1" id="KW-0812">Transmembrane</keyword>
<protein>
    <recommendedName>
        <fullName evidence="4">OpgC protein</fullName>
    </recommendedName>
</protein>